<name>D4AZT1_ARTBC</name>
<reference evidence="3" key="1">
    <citation type="journal article" date="2011" name="Genome Biol.">
        <title>Comparative and functional genomics provide insights into the pathogenicity of dermatophytic fungi.</title>
        <authorList>
            <person name="Burmester A."/>
            <person name="Shelest E."/>
            <person name="Gloeckner G."/>
            <person name="Heddergott C."/>
            <person name="Schindler S."/>
            <person name="Staib P."/>
            <person name="Heidel A."/>
            <person name="Felder M."/>
            <person name="Petzold A."/>
            <person name="Szafranski K."/>
            <person name="Feuermann M."/>
            <person name="Pedruzzi I."/>
            <person name="Priebe S."/>
            <person name="Groth M."/>
            <person name="Winkler R."/>
            <person name="Li W."/>
            <person name="Kniemeyer O."/>
            <person name="Schroeckh V."/>
            <person name="Hertweck C."/>
            <person name="Hube B."/>
            <person name="White T.C."/>
            <person name="Platzer M."/>
            <person name="Guthke R."/>
            <person name="Heitman J."/>
            <person name="Woestemeyer J."/>
            <person name="Zipfel P.F."/>
            <person name="Monod M."/>
            <person name="Brakhage A.A."/>
        </authorList>
    </citation>
    <scope>NUCLEOTIDE SEQUENCE [LARGE SCALE GENOMIC DNA]</scope>
    <source>
        <strain evidence="3">ATCC MYA-4681 / CBS 112371</strain>
    </source>
</reference>
<feature type="region of interest" description="Disordered" evidence="1">
    <location>
        <begin position="64"/>
        <end position="88"/>
    </location>
</feature>
<dbReference type="Proteomes" id="UP000008866">
    <property type="component" value="Unassembled WGS sequence"/>
</dbReference>
<dbReference type="RefSeq" id="XP_003011946.1">
    <property type="nucleotide sequence ID" value="XM_003011900.1"/>
</dbReference>
<dbReference type="AlphaFoldDB" id="D4AZT1"/>
<organism evidence="2 3">
    <name type="scientific">Arthroderma benhamiae (strain ATCC MYA-4681 / CBS 112371)</name>
    <name type="common">Trichophyton mentagrophytes</name>
    <dbReference type="NCBI Taxonomy" id="663331"/>
    <lineage>
        <taxon>Eukaryota</taxon>
        <taxon>Fungi</taxon>
        <taxon>Dikarya</taxon>
        <taxon>Ascomycota</taxon>
        <taxon>Pezizomycotina</taxon>
        <taxon>Eurotiomycetes</taxon>
        <taxon>Eurotiomycetidae</taxon>
        <taxon>Onygenales</taxon>
        <taxon>Arthrodermataceae</taxon>
        <taxon>Trichophyton</taxon>
    </lineage>
</organism>
<dbReference type="KEGG" id="abe:ARB_01701"/>
<evidence type="ECO:0000313" key="3">
    <source>
        <dbReference type="Proteomes" id="UP000008866"/>
    </source>
</evidence>
<keyword evidence="3" id="KW-1185">Reference proteome</keyword>
<gene>
    <name evidence="2" type="ORF">ARB_01701</name>
</gene>
<evidence type="ECO:0000313" key="2">
    <source>
        <dbReference type="EMBL" id="EFE31306.1"/>
    </source>
</evidence>
<dbReference type="EMBL" id="ABSU01000022">
    <property type="protein sequence ID" value="EFE31306.1"/>
    <property type="molecule type" value="Genomic_DNA"/>
</dbReference>
<evidence type="ECO:0000256" key="1">
    <source>
        <dbReference type="SAM" id="MobiDB-lite"/>
    </source>
</evidence>
<dbReference type="HOGENOM" id="CLU_1786420_0_0_1"/>
<sequence>MGFVQAAGRARRETISRPDIFSPSAGAAWSSCRRASGLCVSASPASPGGLLVFFAGALRCEEETGERRAGKKENRIKQEKKNNSSLSCPSVSVCLSVCLSVTVSGVFCLSSTAGEEEEEEEEEEVFSPSLIFLFCAKKEVFEKFF</sequence>
<accession>D4AZT1</accession>
<protein>
    <submittedName>
        <fullName evidence="2">Uncharacterized protein</fullName>
    </submittedName>
</protein>
<proteinExistence type="predicted"/>
<dbReference type="GeneID" id="9526499"/>
<feature type="compositionally biased region" description="Basic and acidic residues" evidence="1">
    <location>
        <begin position="64"/>
        <end position="82"/>
    </location>
</feature>
<comment type="caution">
    <text evidence="2">The sequence shown here is derived from an EMBL/GenBank/DDBJ whole genome shotgun (WGS) entry which is preliminary data.</text>
</comment>